<feature type="region of interest" description="Disordered" evidence="1">
    <location>
        <begin position="34"/>
        <end position="60"/>
    </location>
</feature>
<dbReference type="Proteomes" id="UP000078486">
    <property type="component" value="Unassembled WGS sequence"/>
</dbReference>
<dbReference type="AlphaFoldDB" id="A0A178IMF7"/>
<evidence type="ECO:0000256" key="1">
    <source>
        <dbReference type="SAM" id="MobiDB-lite"/>
    </source>
</evidence>
<proteinExistence type="predicted"/>
<feature type="compositionally biased region" description="Basic and acidic residues" evidence="1">
    <location>
        <begin position="51"/>
        <end position="60"/>
    </location>
</feature>
<dbReference type="EMBL" id="LRRQ01000063">
    <property type="protein sequence ID" value="OAM90256.1"/>
    <property type="molecule type" value="Genomic_DNA"/>
</dbReference>
<keyword evidence="3" id="KW-1185">Reference proteome</keyword>
<comment type="caution">
    <text evidence="2">The sequence shown here is derived from an EMBL/GenBank/DDBJ whole genome shotgun (WGS) entry which is preliminary data.</text>
</comment>
<gene>
    <name evidence="2" type="ORF">AW736_01070</name>
</gene>
<evidence type="ECO:0000313" key="3">
    <source>
        <dbReference type="Proteomes" id="UP000078486"/>
    </source>
</evidence>
<accession>A0A178IMF7</accession>
<protein>
    <submittedName>
        <fullName evidence="2">Uncharacterized protein</fullName>
    </submittedName>
</protein>
<evidence type="ECO:0000313" key="2">
    <source>
        <dbReference type="EMBL" id="OAM90256.1"/>
    </source>
</evidence>
<sequence length="60" mass="5898">MAAGQHTNCTAVAAKALAAGKGMPISAISAASIHGVESEAEEFHGTSGGAARRDASPYRG</sequence>
<reference evidence="2 3" key="1">
    <citation type="submission" date="2016-01" db="EMBL/GenBank/DDBJ databases">
        <title>High potential of lignocellulose degradation of a new Verrucomicrobia species.</title>
        <authorList>
            <person name="Wang Y."/>
            <person name="Shi Y."/>
            <person name="Qiu Z."/>
            <person name="Liu S."/>
            <person name="Yang H."/>
        </authorList>
    </citation>
    <scope>NUCLEOTIDE SEQUENCE [LARGE SCALE GENOMIC DNA]</scope>
    <source>
        <strain evidence="2 3">TSB47</strain>
    </source>
</reference>
<organism evidence="2 3">
    <name type="scientific">Termitidicoccus mucosus</name>
    <dbReference type="NCBI Taxonomy" id="1184151"/>
    <lineage>
        <taxon>Bacteria</taxon>
        <taxon>Pseudomonadati</taxon>
        <taxon>Verrucomicrobiota</taxon>
        <taxon>Opitutia</taxon>
        <taxon>Opitutales</taxon>
        <taxon>Opitutaceae</taxon>
        <taxon>Termitidicoccus</taxon>
    </lineage>
</organism>
<name>A0A178IMF7_9BACT</name>